<evidence type="ECO:0000259" key="2">
    <source>
        <dbReference type="PROSITE" id="PS50006"/>
    </source>
</evidence>
<name>A0A0P8W4A7_9CLOT</name>
<dbReference type="CDD" id="cd00060">
    <property type="entry name" value="FHA"/>
    <property type="match status" value="1"/>
</dbReference>
<organism evidence="3 4">
    <name type="scientific">Oxobacter pfennigii</name>
    <dbReference type="NCBI Taxonomy" id="36849"/>
    <lineage>
        <taxon>Bacteria</taxon>
        <taxon>Bacillati</taxon>
        <taxon>Bacillota</taxon>
        <taxon>Clostridia</taxon>
        <taxon>Eubacteriales</taxon>
        <taxon>Clostridiaceae</taxon>
        <taxon>Oxobacter</taxon>
    </lineage>
</organism>
<reference evidence="3 4" key="1">
    <citation type="submission" date="2015-09" db="EMBL/GenBank/DDBJ databases">
        <title>Genome sequence of Oxobacter pfennigii DSM 3222.</title>
        <authorList>
            <person name="Poehlein A."/>
            <person name="Bengelsdorf F.R."/>
            <person name="Schiel-Bengelsdorf B."/>
            <person name="Duerre P."/>
            <person name="Daniel R."/>
        </authorList>
    </citation>
    <scope>NUCLEOTIDE SEQUENCE [LARGE SCALE GENOMIC DNA]</scope>
    <source>
        <strain evidence="3 4">DSM 3222</strain>
    </source>
</reference>
<keyword evidence="1" id="KW-0472">Membrane</keyword>
<dbReference type="AlphaFoldDB" id="A0A0P8W4A7"/>
<dbReference type="Pfam" id="PF00498">
    <property type="entry name" value="FHA"/>
    <property type="match status" value="1"/>
</dbReference>
<protein>
    <submittedName>
        <fullName evidence="3">FHA domain-containing protein FhaB</fullName>
    </submittedName>
</protein>
<keyword evidence="1" id="KW-0812">Transmembrane</keyword>
<dbReference type="EMBL" id="LKET01000039">
    <property type="protein sequence ID" value="KPU43430.1"/>
    <property type="molecule type" value="Genomic_DNA"/>
</dbReference>
<feature type="domain" description="FHA" evidence="2">
    <location>
        <begin position="69"/>
        <end position="118"/>
    </location>
</feature>
<dbReference type="InterPro" id="IPR050923">
    <property type="entry name" value="Cell_Proc_Reg/RNA_Proc"/>
</dbReference>
<feature type="transmembrane region" description="Helical" evidence="1">
    <location>
        <begin position="6"/>
        <end position="26"/>
    </location>
</feature>
<keyword evidence="4" id="KW-1185">Reference proteome</keyword>
<dbReference type="RefSeq" id="WP_054875874.1">
    <property type="nucleotide sequence ID" value="NZ_LKET01000039.1"/>
</dbReference>
<dbReference type="PROSITE" id="PS50006">
    <property type="entry name" value="FHA_DOMAIN"/>
    <property type="match status" value="1"/>
</dbReference>
<accession>A0A0P8W4A7</accession>
<dbReference type="InterPro" id="IPR000253">
    <property type="entry name" value="FHA_dom"/>
</dbReference>
<dbReference type="STRING" id="36849.OXPF_28710"/>
<dbReference type="SMART" id="SM00240">
    <property type="entry name" value="FHA"/>
    <property type="match status" value="1"/>
</dbReference>
<dbReference type="PANTHER" id="PTHR23308">
    <property type="entry name" value="NUCLEAR INHIBITOR OF PROTEIN PHOSPHATASE-1"/>
    <property type="match status" value="1"/>
</dbReference>
<gene>
    <name evidence="3" type="primary">fhaB</name>
    <name evidence="3" type="ORF">OXPF_28710</name>
</gene>
<evidence type="ECO:0000313" key="4">
    <source>
        <dbReference type="Proteomes" id="UP000050326"/>
    </source>
</evidence>
<evidence type="ECO:0000256" key="1">
    <source>
        <dbReference type="SAM" id="Phobius"/>
    </source>
</evidence>
<dbReference type="SUPFAM" id="SSF49879">
    <property type="entry name" value="SMAD/FHA domain"/>
    <property type="match status" value="1"/>
</dbReference>
<dbReference type="OrthoDB" id="9816434at2"/>
<comment type="caution">
    <text evidence="3">The sequence shown here is derived from an EMBL/GenBank/DDBJ whole genome shotgun (WGS) entry which is preliminary data.</text>
</comment>
<proteinExistence type="predicted"/>
<sequence length="141" mass="15872">MLNKLIIWIMRFVLLGMIYIFLYKVIKVMYSDLKGNKIKASVSAGIEVIDIGDDCPIPIGAVYPLHSVTNIGRTPDNNIVLDCKYVSNYHARIFLKNNYYILKDMNSTNGTFLNSIKVEKPTVVKNDDLINIGGVIFKVIG</sequence>
<dbReference type="Gene3D" id="2.60.200.20">
    <property type="match status" value="1"/>
</dbReference>
<dbReference type="InterPro" id="IPR008984">
    <property type="entry name" value="SMAD_FHA_dom_sf"/>
</dbReference>
<keyword evidence="1" id="KW-1133">Transmembrane helix</keyword>
<evidence type="ECO:0000313" key="3">
    <source>
        <dbReference type="EMBL" id="KPU43430.1"/>
    </source>
</evidence>
<dbReference type="Proteomes" id="UP000050326">
    <property type="component" value="Unassembled WGS sequence"/>
</dbReference>